<feature type="region of interest" description="Disordered" evidence="1">
    <location>
        <begin position="190"/>
        <end position="231"/>
    </location>
</feature>
<feature type="region of interest" description="Disordered" evidence="1">
    <location>
        <begin position="375"/>
        <end position="424"/>
    </location>
</feature>
<feature type="compositionally biased region" description="Low complexity" evidence="1">
    <location>
        <begin position="347"/>
        <end position="359"/>
    </location>
</feature>
<dbReference type="EMBL" id="JAABOA010000984">
    <property type="protein sequence ID" value="KAF9582625.1"/>
    <property type="molecule type" value="Genomic_DNA"/>
</dbReference>
<proteinExistence type="predicted"/>
<gene>
    <name evidence="2" type="ORF">BGW38_010960</name>
</gene>
<feature type="compositionally biased region" description="Polar residues" evidence="1">
    <location>
        <begin position="400"/>
        <end position="410"/>
    </location>
</feature>
<feature type="compositionally biased region" description="Low complexity" evidence="1">
    <location>
        <begin position="12"/>
        <end position="30"/>
    </location>
</feature>
<protein>
    <submittedName>
        <fullName evidence="2">Uncharacterized protein</fullName>
    </submittedName>
</protein>
<dbReference type="AlphaFoldDB" id="A0A9P6KFD1"/>
<evidence type="ECO:0000313" key="2">
    <source>
        <dbReference type="EMBL" id="KAF9582625.1"/>
    </source>
</evidence>
<name>A0A9P6KFD1_9FUNG</name>
<feature type="region of interest" description="Disordered" evidence="1">
    <location>
        <begin position="1"/>
        <end position="47"/>
    </location>
</feature>
<keyword evidence="3" id="KW-1185">Reference proteome</keyword>
<evidence type="ECO:0000313" key="3">
    <source>
        <dbReference type="Proteomes" id="UP000780801"/>
    </source>
</evidence>
<feature type="compositionally biased region" description="Basic and acidic residues" evidence="1">
    <location>
        <begin position="219"/>
        <end position="231"/>
    </location>
</feature>
<feature type="compositionally biased region" description="Polar residues" evidence="1">
    <location>
        <begin position="190"/>
        <end position="199"/>
    </location>
</feature>
<dbReference type="Proteomes" id="UP000780801">
    <property type="component" value="Unassembled WGS sequence"/>
</dbReference>
<comment type="caution">
    <text evidence="2">The sequence shown here is derived from an EMBL/GenBank/DDBJ whole genome shotgun (WGS) entry which is preliminary data.</text>
</comment>
<feature type="non-terminal residue" evidence="2">
    <location>
        <position position="516"/>
    </location>
</feature>
<organism evidence="2 3">
    <name type="scientific">Lunasporangiospora selenospora</name>
    <dbReference type="NCBI Taxonomy" id="979761"/>
    <lineage>
        <taxon>Eukaryota</taxon>
        <taxon>Fungi</taxon>
        <taxon>Fungi incertae sedis</taxon>
        <taxon>Mucoromycota</taxon>
        <taxon>Mortierellomycotina</taxon>
        <taxon>Mortierellomycetes</taxon>
        <taxon>Mortierellales</taxon>
        <taxon>Mortierellaceae</taxon>
        <taxon>Lunasporangiospora</taxon>
    </lineage>
</organism>
<feature type="compositionally biased region" description="Pro residues" evidence="1">
    <location>
        <begin position="1"/>
        <end position="11"/>
    </location>
</feature>
<reference evidence="2" key="1">
    <citation type="journal article" date="2020" name="Fungal Divers.">
        <title>Resolving the Mortierellaceae phylogeny through synthesis of multi-gene phylogenetics and phylogenomics.</title>
        <authorList>
            <person name="Vandepol N."/>
            <person name="Liber J."/>
            <person name="Desiro A."/>
            <person name="Na H."/>
            <person name="Kennedy M."/>
            <person name="Barry K."/>
            <person name="Grigoriev I.V."/>
            <person name="Miller A.N."/>
            <person name="O'Donnell K."/>
            <person name="Stajich J.E."/>
            <person name="Bonito G."/>
        </authorList>
    </citation>
    <scope>NUCLEOTIDE SEQUENCE</scope>
    <source>
        <strain evidence="2">KOD1015</strain>
    </source>
</reference>
<accession>A0A9P6KFD1</accession>
<feature type="region of interest" description="Disordered" evidence="1">
    <location>
        <begin position="331"/>
        <end position="359"/>
    </location>
</feature>
<evidence type="ECO:0000256" key="1">
    <source>
        <dbReference type="SAM" id="MobiDB-lite"/>
    </source>
</evidence>
<dbReference type="OrthoDB" id="158357at2759"/>
<sequence length="516" mass="55926">MVTSKPLPPIPASSSTLTTTATSPTDEPSSIPTITLAPSSSSHERRSLFSTIASLKRRSEAGPSPPANATATNANSRAMAHDLTTTSASHGTPSTSLVNASTTSVLSPTAGAVLLKNSPLRPHLQPVPLDQRSLLHIRAIARQSIASSCLEPEILWQRLLMDMIQKLASNVSDAWQQIETAYRTRLEATTTVAETQGHPSSLVAPEVTSTLKKPRKREAKPSETPPREAEENWPHYSYNLRLVKHVSTSQECSFTAGRFEGDSVLAEESFTPDEAASLKDAIQLGGTISISAGAENLPKAVKILELLIFALCSLQLETYLMRDHGVVKPEPSLTIPTTDMDTKHPPSSQASSINSKRSSKGSMFFGWLSRGTGPAKYKKGTTQLASDLESKPGYGRRPNGSENSNTSQHTIEGPASTEDLNNNNPAHFQRFAKIIQQIEKSVISVSPDIVFPPPHLLVRLRNEENLGHNMRRKSYNWEDIELVTKKIGFGNRIGRCKSTVAGIGNNQRFGSITSDA</sequence>